<organism evidence="1 2">
    <name type="scientific">Haliscomenobacter hydrossis (strain ATCC 27775 / DSM 1100 / LMG 10767 / O)</name>
    <dbReference type="NCBI Taxonomy" id="760192"/>
    <lineage>
        <taxon>Bacteria</taxon>
        <taxon>Pseudomonadati</taxon>
        <taxon>Bacteroidota</taxon>
        <taxon>Saprospiria</taxon>
        <taxon>Saprospirales</taxon>
        <taxon>Haliscomenobacteraceae</taxon>
        <taxon>Haliscomenobacter</taxon>
    </lineage>
</organism>
<protein>
    <recommendedName>
        <fullName evidence="3">DUF2281 domain-containing protein</fullName>
    </recommendedName>
</protein>
<reference evidence="1 2" key="1">
    <citation type="journal article" date="2011" name="Stand. Genomic Sci.">
        <title>Complete genome sequence of Haliscomenobacter hydrossis type strain (O).</title>
        <authorList>
            <consortium name="US DOE Joint Genome Institute (JGI-PGF)"/>
            <person name="Daligault H."/>
            <person name="Lapidus A."/>
            <person name="Zeytun A."/>
            <person name="Nolan M."/>
            <person name="Lucas S."/>
            <person name="Del Rio T.G."/>
            <person name="Tice H."/>
            <person name="Cheng J.F."/>
            <person name="Tapia R."/>
            <person name="Han C."/>
            <person name="Goodwin L."/>
            <person name="Pitluck S."/>
            <person name="Liolios K."/>
            <person name="Pagani I."/>
            <person name="Ivanova N."/>
            <person name="Huntemann M."/>
            <person name="Mavromatis K."/>
            <person name="Mikhailova N."/>
            <person name="Pati A."/>
            <person name="Chen A."/>
            <person name="Palaniappan K."/>
            <person name="Land M."/>
            <person name="Hauser L."/>
            <person name="Brambilla E.M."/>
            <person name="Rohde M."/>
            <person name="Verbarg S."/>
            <person name="Goker M."/>
            <person name="Bristow J."/>
            <person name="Eisen J.A."/>
            <person name="Markowitz V."/>
            <person name="Hugenholtz P."/>
            <person name="Kyrpides N.C."/>
            <person name="Klenk H.P."/>
            <person name="Woyke T."/>
        </authorList>
    </citation>
    <scope>NUCLEOTIDE SEQUENCE [LARGE SCALE GENOMIC DNA]</scope>
    <source>
        <strain evidence="2">ATCC 27775 / DSM 1100 / LMG 10767 / O</strain>
    </source>
</reference>
<dbReference type="AlphaFoldDB" id="F4KV96"/>
<dbReference type="RefSeq" id="WP_013764771.1">
    <property type="nucleotide sequence ID" value="NC_015510.1"/>
</dbReference>
<proteinExistence type="predicted"/>
<name>F4KV96_HALH1</name>
<gene>
    <name evidence="1" type="ordered locus">Halhy_2346</name>
</gene>
<dbReference type="eggNOG" id="ENOG502ZWYC">
    <property type="taxonomic scope" value="Bacteria"/>
</dbReference>
<sequence length="59" mass="6712">MELKEEITQIVNALPSEILGDVLLFLKQVEKTSTSKMQLSLNLKTILLEDQELLEKLAK</sequence>
<dbReference type="OrthoDB" id="982401at2"/>
<evidence type="ECO:0000313" key="2">
    <source>
        <dbReference type="Proteomes" id="UP000008461"/>
    </source>
</evidence>
<reference key="2">
    <citation type="submission" date="2011-04" db="EMBL/GenBank/DDBJ databases">
        <title>Complete sequence of chromosome of Haliscomenobacter hydrossis DSM 1100.</title>
        <authorList>
            <consortium name="US DOE Joint Genome Institute (JGI-PGF)"/>
            <person name="Lucas S."/>
            <person name="Han J."/>
            <person name="Lapidus A."/>
            <person name="Bruce D."/>
            <person name="Goodwin L."/>
            <person name="Pitluck S."/>
            <person name="Peters L."/>
            <person name="Kyrpides N."/>
            <person name="Mavromatis K."/>
            <person name="Ivanova N."/>
            <person name="Ovchinnikova G."/>
            <person name="Pagani I."/>
            <person name="Daligault H."/>
            <person name="Detter J.C."/>
            <person name="Han C."/>
            <person name="Land M."/>
            <person name="Hauser L."/>
            <person name="Markowitz V."/>
            <person name="Cheng J.-F."/>
            <person name="Hugenholtz P."/>
            <person name="Woyke T."/>
            <person name="Wu D."/>
            <person name="Verbarg S."/>
            <person name="Frueling A."/>
            <person name="Brambilla E."/>
            <person name="Klenk H.-P."/>
            <person name="Eisen J.A."/>
        </authorList>
    </citation>
    <scope>NUCLEOTIDE SEQUENCE</scope>
    <source>
        <strain>DSM 1100</strain>
    </source>
</reference>
<accession>F4KV96</accession>
<evidence type="ECO:0000313" key="1">
    <source>
        <dbReference type="EMBL" id="AEE50222.1"/>
    </source>
</evidence>
<evidence type="ECO:0008006" key="3">
    <source>
        <dbReference type="Google" id="ProtNLM"/>
    </source>
</evidence>
<dbReference type="EMBL" id="CP002691">
    <property type="protein sequence ID" value="AEE50222.1"/>
    <property type="molecule type" value="Genomic_DNA"/>
</dbReference>
<dbReference type="HOGENOM" id="CLU_2954115_0_0_10"/>
<dbReference type="KEGG" id="hhy:Halhy_2346"/>
<keyword evidence="2" id="KW-1185">Reference proteome</keyword>
<dbReference type="Proteomes" id="UP000008461">
    <property type="component" value="Chromosome"/>
</dbReference>